<keyword evidence="4 9" id="KW-0347">Helicase</keyword>
<dbReference type="Pfam" id="PF21530">
    <property type="entry name" value="Pif1_2B_dom"/>
    <property type="match status" value="1"/>
</dbReference>
<dbReference type="Pfam" id="PF05970">
    <property type="entry name" value="PIF1"/>
    <property type="match status" value="1"/>
</dbReference>
<feature type="compositionally biased region" description="Basic and acidic residues" evidence="10">
    <location>
        <begin position="729"/>
        <end position="753"/>
    </location>
</feature>
<organism evidence="13 14">
    <name type="scientific">Triparma laevis f. longispina</name>
    <dbReference type="NCBI Taxonomy" id="1714387"/>
    <lineage>
        <taxon>Eukaryota</taxon>
        <taxon>Sar</taxon>
        <taxon>Stramenopiles</taxon>
        <taxon>Ochrophyta</taxon>
        <taxon>Bolidophyceae</taxon>
        <taxon>Parmales</taxon>
        <taxon>Triparmaceae</taxon>
        <taxon>Triparma</taxon>
    </lineage>
</organism>
<evidence type="ECO:0000259" key="11">
    <source>
        <dbReference type="Pfam" id="PF05970"/>
    </source>
</evidence>
<keyword evidence="2 9" id="KW-0227">DNA damage</keyword>
<sequence>MSSPHFRSPKKSHNPYAPSPQHPPQSAPGTISSMSSFTSNSTRAPPQQRAQSSPVVRPYPRSSPNQNIQNADNWGKNVSKRISNNNDDNWGKPAINSGTSVGGGWGAYENRFDGWRPTFANDNSSQVRRDPVERRFKNNNNDNSDSNNNSNNNSNSKKRPWTDKNSVSSKFAGGRNSNFNQRAKPFDPKTFRQSLQHTPLEDSQNYLTQYFKGEDVFTSHPQLSKLNSLQKSILTLALLQKTSVFFTGPAGTGKSLVVKSLIYLNHLMPQPKKIAVTATTGIAACALGGTTINSFFGIGLGDMSAAALLKKVMKNEVRIYEERSDELRVNFLVIDEVSMMEGEMFDKLDEIAKRVRQRPSEPFGGLVLILTGDFYQLPPIKVERGYAFQAECWNDVVGRSVVLEEVYRSGGDPVLVKILDEARVGCLSADSVRRLREHQNNPPRPETPKEGVRIENTRLECKNRNVDAGNEMELQKLRGEEQTYYAADDEGGYAPGSANGMLKNMSAPPLLTLKIGAQVMLLKNLDTERGLCNGSRGVVTGFMPFSDARHQGDKEYSLPAGWARNTQVPVVTFAGPEGPDSGNCEEIPIYPATWEVKESDKVIASREQIPLKLAWVLSVHKSQGQTISNLSVNLSDVFEVGQAYVALSRGVSMRTLVVKGFKEGVFKASSTVKKFYDCLRGGGGVGKKNKKQKVGGTGVTTTSSGGGGGSEGILGGTTTTTTTAAKPSLSEEQRKRMEESKAKAARLREERKKAAAAGCVKK</sequence>
<comment type="catalytic activity">
    <reaction evidence="9">
        <text>ATP + H2O = ADP + phosphate + H(+)</text>
        <dbReference type="Rhea" id="RHEA:13065"/>
        <dbReference type="ChEBI" id="CHEBI:15377"/>
        <dbReference type="ChEBI" id="CHEBI:15378"/>
        <dbReference type="ChEBI" id="CHEBI:30616"/>
        <dbReference type="ChEBI" id="CHEBI:43474"/>
        <dbReference type="ChEBI" id="CHEBI:456216"/>
        <dbReference type="EC" id="5.6.2.3"/>
    </reaction>
</comment>
<keyword evidence="7 9" id="KW-0234">DNA repair</keyword>
<feature type="compositionally biased region" description="Gly residues" evidence="10">
    <location>
        <begin position="704"/>
        <end position="715"/>
    </location>
</feature>
<evidence type="ECO:0000256" key="2">
    <source>
        <dbReference type="ARBA" id="ARBA00022763"/>
    </source>
</evidence>
<dbReference type="CDD" id="cd18809">
    <property type="entry name" value="SF1_C_RecD"/>
    <property type="match status" value="1"/>
</dbReference>
<dbReference type="InterPro" id="IPR010285">
    <property type="entry name" value="DNA_helicase_pif1-like_DEAD"/>
</dbReference>
<dbReference type="Proteomes" id="UP001165122">
    <property type="component" value="Unassembled WGS sequence"/>
</dbReference>
<keyword evidence="9" id="KW-0233">DNA recombination</keyword>
<accession>A0A9W7AA14</accession>
<evidence type="ECO:0000313" key="13">
    <source>
        <dbReference type="EMBL" id="GMH64584.1"/>
    </source>
</evidence>
<dbReference type="GO" id="GO:0016787">
    <property type="term" value="F:hydrolase activity"/>
    <property type="evidence" value="ECO:0007669"/>
    <property type="project" value="UniProtKB-KW"/>
</dbReference>
<evidence type="ECO:0000256" key="1">
    <source>
        <dbReference type="ARBA" id="ARBA00022741"/>
    </source>
</evidence>
<evidence type="ECO:0000256" key="7">
    <source>
        <dbReference type="ARBA" id="ARBA00023204"/>
    </source>
</evidence>
<dbReference type="AlphaFoldDB" id="A0A9W7AA14"/>
<feature type="compositionally biased region" description="Polar residues" evidence="10">
    <location>
        <begin position="163"/>
        <end position="181"/>
    </location>
</feature>
<keyword evidence="8" id="KW-0413">Isomerase</keyword>
<feature type="region of interest" description="Disordered" evidence="10">
    <location>
        <begin position="1"/>
        <end position="103"/>
    </location>
</feature>
<evidence type="ECO:0000256" key="4">
    <source>
        <dbReference type="ARBA" id="ARBA00022806"/>
    </source>
</evidence>
<dbReference type="PANTHER" id="PTHR47642:SF5">
    <property type="entry name" value="ATP-DEPENDENT DNA HELICASE"/>
    <property type="match status" value="1"/>
</dbReference>
<dbReference type="PANTHER" id="PTHR47642">
    <property type="entry name" value="ATP-DEPENDENT DNA HELICASE"/>
    <property type="match status" value="1"/>
</dbReference>
<feature type="compositionally biased region" description="Low complexity" evidence="10">
    <location>
        <begin position="27"/>
        <end position="42"/>
    </location>
</feature>
<dbReference type="InterPro" id="IPR049163">
    <property type="entry name" value="Pif1-like_2B_dom"/>
</dbReference>
<dbReference type="GO" id="GO:0005524">
    <property type="term" value="F:ATP binding"/>
    <property type="evidence" value="ECO:0007669"/>
    <property type="project" value="UniProtKB-KW"/>
</dbReference>
<evidence type="ECO:0000256" key="8">
    <source>
        <dbReference type="ARBA" id="ARBA00023235"/>
    </source>
</evidence>
<dbReference type="EMBL" id="BRXW01000543">
    <property type="protein sequence ID" value="GMH64584.1"/>
    <property type="molecule type" value="Genomic_DNA"/>
</dbReference>
<dbReference type="CDD" id="cd18037">
    <property type="entry name" value="DEXSc_Pif1_like"/>
    <property type="match status" value="1"/>
</dbReference>
<feature type="domain" description="DNA helicase Pif1-like 2B" evidence="12">
    <location>
        <begin position="503"/>
        <end position="542"/>
    </location>
</feature>
<comment type="similarity">
    <text evidence="9">Belongs to the helicase family.</text>
</comment>
<proteinExistence type="inferred from homology"/>
<keyword evidence="6" id="KW-0238">DNA-binding</keyword>
<feature type="compositionally biased region" description="Low complexity" evidence="10">
    <location>
        <begin position="138"/>
        <end position="155"/>
    </location>
</feature>
<feature type="compositionally biased region" description="Low complexity" evidence="10">
    <location>
        <begin position="52"/>
        <end position="64"/>
    </location>
</feature>
<comment type="cofactor">
    <cofactor evidence="9">
        <name>Mg(2+)</name>
        <dbReference type="ChEBI" id="CHEBI:18420"/>
    </cofactor>
</comment>
<dbReference type="GO" id="GO:0006281">
    <property type="term" value="P:DNA repair"/>
    <property type="evidence" value="ECO:0007669"/>
    <property type="project" value="UniProtKB-KW"/>
</dbReference>
<keyword evidence="5 9" id="KW-0067">ATP-binding</keyword>
<keyword evidence="1 9" id="KW-0547">Nucleotide-binding</keyword>
<protein>
    <recommendedName>
        <fullName evidence="9">ATP-dependent DNA helicase</fullName>
        <ecNumber evidence="9">5.6.2.3</ecNumber>
    </recommendedName>
</protein>
<dbReference type="GO" id="GO:0043139">
    <property type="term" value="F:5'-3' DNA helicase activity"/>
    <property type="evidence" value="ECO:0007669"/>
    <property type="project" value="UniProtKB-EC"/>
</dbReference>
<name>A0A9W7AA14_9STRA</name>
<keyword evidence="14" id="KW-1185">Reference proteome</keyword>
<evidence type="ECO:0000256" key="6">
    <source>
        <dbReference type="ARBA" id="ARBA00023125"/>
    </source>
</evidence>
<evidence type="ECO:0000313" key="14">
    <source>
        <dbReference type="Proteomes" id="UP001165122"/>
    </source>
</evidence>
<evidence type="ECO:0000256" key="10">
    <source>
        <dbReference type="SAM" id="MobiDB-lite"/>
    </source>
</evidence>
<reference evidence="14" key="1">
    <citation type="journal article" date="2023" name="Commun. Biol.">
        <title>Genome analysis of Parmales, the sister group of diatoms, reveals the evolutionary specialization of diatoms from phago-mixotrophs to photoautotrophs.</title>
        <authorList>
            <person name="Ban H."/>
            <person name="Sato S."/>
            <person name="Yoshikawa S."/>
            <person name="Yamada K."/>
            <person name="Nakamura Y."/>
            <person name="Ichinomiya M."/>
            <person name="Sato N."/>
            <person name="Blanc-Mathieu R."/>
            <person name="Endo H."/>
            <person name="Kuwata A."/>
            <person name="Ogata H."/>
        </authorList>
    </citation>
    <scope>NUCLEOTIDE SEQUENCE [LARGE SCALE GENOMIC DNA]</scope>
    <source>
        <strain evidence="14">NIES 3700</strain>
    </source>
</reference>
<keyword evidence="3 9" id="KW-0378">Hydrolase</keyword>
<feature type="compositionally biased region" description="Pro residues" evidence="10">
    <location>
        <begin position="17"/>
        <end position="26"/>
    </location>
</feature>
<feature type="region of interest" description="Disordered" evidence="10">
    <location>
        <begin position="117"/>
        <end position="188"/>
    </location>
</feature>
<evidence type="ECO:0000259" key="12">
    <source>
        <dbReference type="Pfam" id="PF21530"/>
    </source>
</evidence>
<dbReference type="InterPro" id="IPR027417">
    <property type="entry name" value="P-loop_NTPase"/>
</dbReference>
<dbReference type="EC" id="5.6.2.3" evidence="9"/>
<dbReference type="GO" id="GO:0000723">
    <property type="term" value="P:telomere maintenance"/>
    <property type="evidence" value="ECO:0007669"/>
    <property type="project" value="InterPro"/>
</dbReference>
<evidence type="ECO:0000256" key="3">
    <source>
        <dbReference type="ARBA" id="ARBA00022801"/>
    </source>
</evidence>
<feature type="region of interest" description="Disordered" evidence="10">
    <location>
        <begin position="685"/>
        <end position="762"/>
    </location>
</feature>
<gene>
    <name evidence="13" type="ORF">TrLO_g13479</name>
</gene>
<comment type="caution">
    <text evidence="13">The sequence shown here is derived from an EMBL/GenBank/DDBJ whole genome shotgun (WGS) entry which is preliminary data.</text>
</comment>
<dbReference type="Gene3D" id="3.40.50.300">
    <property type="entry name" value="P-loop containing nucleotide triphosphate hydrolases"/>
    <property type="match status" value="1"/>
</dbReference>
<dbReference type="GO" id="GO:0006310">
    <property type="term" value="P:DNA recombination"/>
    <property type="evidence" value="ECO:0007669"/>
    <property type="project" value="UniProtKB-KW"/>
</dbReference>
<feature type="compositionally biased region" description="Basic and acidic residues" evidence="10">
    <location>
        <begin position="127"/>
        <end position="136"/>
    </location>
</feature>
<dbReference type="SUPFAM" id="SSF52540">
    <property type="entry name" value="P-loop containing nucleoside triphosphate hydrolases"/>
    <property type="match status" value="2"/>
</dbReference>
<evidence type="ECO:0000256" key="5">
    <source>
        <dbReference type="ARBA" id="ARBA00022840"/>
    </source>
</evidence>
<dbReference type="OrthoDB" id="192530at2759"/>
<evidence type="ECO:0000256" key="9">
    <source>
        <dbReference type="RuleBase" id="RU363044"/>
    </source>
</evidence>
<dbReference type="InterPro" id="IPR051055">
    <property type="entry name" value="PIF1_helicase"/>
</dbReference>
<feature type="domain" description="DNA helicase Pif1-like DEAD-box helicase" evidence="11">
    <location>
        <begin position="226"/>
        <end position="385"/>
    </location>
</feature>